<evidence type="ECO:0000313" key="1">
    <source>
        <dbReference type="EMBL" id="GFR05974.1"/>
    </source>
</evidence>
<reference evidence="1" key="1">
    <citation type="submission" date="2020-07" db="EMBL/GenBank/DDBJ databases">
        <title>Multicomponent nature underlies the extraordinary mechanical properties of spider dragline silk.</title>
        <authorList>
            <person name="Kono N."/>
            <person name="Nakamura H."/>
            <person name="Mori M."/>
            <person name="Yoshida Y."/>
            <person name="Ohtoshi R."/>
            <person name="Malay A.D."/>
            <person name="Moran D.A.P."/>
            <person name="Tomita M."/>
            <person name="Numata K."/>
            <person name="Arakawa K."/>
        </authorList>
    </citation>
    <scope>NUCLEOTIDE SEQUENCE</scope>
</reference>
<gene>
    <name evidence="1" type="ORF">TNCT_8371</name>
</gene>
<dbReference type="EMBL" id="BMAO01006091">
    <property type="protein sequence ID" value="GFR05974.1"/>
    <property type="molecule type" value="Genomic_DNA"/>
</dbReference>
<proteinExistence type="predicted"/>
<name>A0A8X6HMJ9_TRICU</name>
<keyword evidence="2" id="KW-1185">Reference proteome</keyword>
<accession>A0A8X6HMJ9</accession>
<dbReference type="Proteomes" id="UP000887116">
    <property type="component" value="Unassembled WGS sequence"/>
</dbReference>
<protein>
    <submittedName>
        <fullName evidence="1">Uncharacterized protein</fullName>
    </submittedName>
</protein>
<dbReference type="AlphaFoldDB" id="A0A8X6HMJ9"/>
<organism evidence="1 2">
    <name type="scientific">Trichonephila clavata</name>
    <name type="common">Joro spider</name>
    <name type="synonym">Nephila clavata</name>
    <dbReference type="NCBI Taxonomy" id="2740835"/>
    <lineage>
        <taxon>Eukaryota</taxon>
        <taxon>Metazoa</taxon>
        <taxon>Ecdysozoa</taxon>
        <taxon>Arthropoda</taxon>
        <taxon>Chelicerata</taxon>
        <taxon>Arachnida</taxon>
        <taxon>Araneae</taxon>
        <taxon>Araneomorphae</taxon>
        <taxon>Entelegynae</taxon>
        <taxon>Araneoidea</taxon>
        <taxon>Nephilidae</taxon>
        <taxon>Trichonephila</taxon>
    </lineage>
</organism>
<sequence>MGTHTTYRQPCLLEAVEPSQSVILVGKQLEQNNCAKRIFLTLPKPQRQTVTLLFTTQDLSTVTERMQKCNADRQEVFSDYFRGQALNHRWTNLNIFKQNLSASWNLGHPAQTGHTDDLESLRRGIDRTHQVDPE</sequence>
<evidence type="ECO:0000313" key="2">
    <source>
        <dbReference type="Proteomes" id="UP000887116"/>
    </source>
</evidence>
<comment type="caution">
    <text evidence="1">The sequence shown here is derived from an EMBL/GenBank/DDBJ whole genome shotgun (WGS) entry which is preliminary data.</text>
</comment>